<dbReference type="GO" id="GO:0000976">
    <property type="term" value="F:transcription cis-regulatory region binding"/>
    <property type="evidence" value="ECO:0007669"/>
    <property type="project" value="TreeGrafter"/>
</dbReference>
<evidence type="ECO:0000256" key="1">
    <source>
        <dbReference type="ARBA" id="ARBA00023125"/>
    </source>
</evidence>
<evidence type="ECO:0000256" key="2">
    <source>
        <dbReference type="PROSITE-ProRule" id="PRU00335"/>
    </source>
</evidence>
<dbReference type="InterPro" id="IPR009057">
    <property type="entry name" value="Homeodomain-like_sf"/>
</dbReference>
<dbReference type="EMBL" id="MIQE01000006">
    <property type="protein sequence ID" value="OFA12619.1"/>
    <property type="molecule type" value="Genomic_DNA"/>
</dbReference>
<dbReference type="AlphaFoldDB" id="A0A1E7XHT7"/>
<sequence length="194" mass="21807">MAATQSTDDKILTAFSELLFSNGYEGTTTKKIAEQAGVNESTIFRHFQDKHGILTKLIEGYMADINNISDSFEIKGDIVQDLMRVAKTYDQFIENHKSLFLLGLRNGYQFPEIVSAIKQLPTHLKAVLIEKFTGMVQTGELDKDVDLDTAATNFILLNFGNAVFKYAYPNAGLYVPMSKFTKENIKEFAEKLKS</sequence>
<feature type="DNA-binding region" description="H-T-H motif" evidence="2">
    <location>
        <begin position="28"/>
        <end position="47"/>
    </location>
</feature>
<keyword evidence="1 2" id="KW-0238">DNA-binding</keyword>
<dbReference type="PROSITE" id="PS50977">
    <property type="entry name" value="HTH_TETR_2"/>
    <property type="match status" value="1"/>
</dbReference>
<feature type="domain" description="HTH tetR-type" evidence="3">
    <location>
        <begin position="5"/>
        <end position="65"/>
    </location>
</feature>
<evidence type="ECO:0000259" key="3">
    <source>
        <dbReference type="PROSITE" id="PS50977"/>
    </source>
</evidence>
<dbReference type="InterPro" id="IPR036271">
    <property type="entry name" value="Tet_transcr_reg_TetR-rel_C_sf"/>
</dbReference>
<dbReference type="SUPFAM" id="SSF46689">
    <property type="entry name" value="Homeodomain-like"/>
    <property type="match status" value="1"/>
</dbReference>
<comment type="caution">
    <text evidence="4">The sequence shown here is derived from an EMBL/GenBank/DDBJ whole genome shotgun (WGS) entry which is preliminary data.</text>
</comment>
<dbReference type="PANTHER" id="PTHR30055:SF226">
    <property type="entry name" value="HTH-TYPE TRANSCRIPTIONAL REGULATOR PKSA"/>
    <property type="match status" value="1"/>
</dbReference>
<dbReference type="PRINTS" id="PR00455">
    <property type="entry name" value="HTHTETR"/>
</dbReference>
<proteinExistence type="predicted"/>
<evidence type="ECO:0000313" key="4">
    <source>
        <dbReference type="EMBL" id="OFA12619.1"/>
    </source>
</evidence>
<dbReference type="InterPro" id="IPR001647">
    <property type="entry name" value="HTH_TetR"/>
</dbReference>
<dbReference type="InterPro" id="IPR050109">
    <property type="entry name" value="HTH-type_TetR-like_transc_reg"/>
</dbReference>
<dbReference type="STRING" id="481719.LASUN_05570"/>
<name>A0A1E7XHT7_9LACO</name>
<dbReference type="Proteomes" id="UP000177010">
    <property type="component" value="Unassembled WGS sequence"/>
</dbReference>
<reference evidence="4 5" key="1">
    <citation type="submission" date="2016-09" db="EMBL/GenBank/DDBJ databases">
        <title>Genome Sequence of Lactobacillus sunkii Strain CG01.</title>
        <authorList>
            <person name="Poehlein A."/>
            <person name="Gabris C."/>
            <person name="Bengelsdorf F.R."/>
            <person name="Duerre P."/>
            <person name="Daniel R."/>
        </authorList>
    </citation>
    <scope>NUCLEOTIDE SEQUENCE [LARGE SCALE GENOMIC DNA]</scope>
    <source>
        <strain evidence="4 5">CG_D</strain>
    </source>
</reference>
<dbReference type="Pfam" id="PF00440">
    <property type="entry name" value="TetR_N"/>
    <property type="match status" value="1"/>
</dbReference>
<dbReference type="SUPFAM" id="SSF48498">
    <property type="entry name" value="Tetracyclin repressor-like, C-terminal domain"/>
    <property type="match status" value="1"/>
</dbReference>
<dbReference type="Gene3D" id="1.10.357.10">
    <property type="entry name" value="Tetracycline Repressor, domain 2"/>
    <property type="match status" value="1"/>
</dbReference>
<dbReference type="RefSeq" id="WP_070367245.1">
    <property type="nucleotide sequence ID" value="NZ_JAZHVW010000008.1"/>
</dbReference>
<dbReference type="GO" id="GO:0003700">
    <property type="term" value="F:DNA-binding transcription factor activity"/>
    <property type="evidence" value="ECO:0007669"/>
    <property type="project" value="TreeGrafter"/>
</dbReference>
<organism evidence="4 5">
    <name type="scientific">Lentilactobacillus sunkii</name>
    <dbReference type="NCBI Taxonomy" id="481719"/>
    <lineage>
        <taxon>Bacteria</taxon>
        <taxon>Bacillati</taxon>
        <taxon>Bacillota</taxon>
        <taxon>Bacilli</taxon>
        <taxon>Lactobacillales</taxon>
        <taxon>Lactobacillaceae</taxon>
        <taxon>Lentilactobacillus</taxon>
    </lineage>
</organism>
<evidence type="ECO:0000313" key="5">
    <source>
        <dbReference type="Proteomes" id="UP000177010"/>
    </source>
</evidence>
<dbReference type="PANTHER" id="PTHR30055">
    <property type="entry name" value="HTH-TYPE TRANSCRIPTIONAL REGULATOR RUTR"/>
    <property type="match status" value="1"/>
</dbReference>
<protein>
    <submittedName>
        <fullName evidence="4">Nucleoid occlusion factor SlmA</fullName>
    </submittedName>
</protein>
<gene>
    <name evidence="4" type="primary">slmA_1</name>
    <name evidence="4" type="ORF">LASUN_05570</name>
</gene>
<accession>A0A1E7XHT7</accession>